<feature type="chain" id="PRO_5019367277" description="Lipoprotein" evidence="1">
    <location>
        <begin position="20"/>
        <end position="101"/>
    </location>
</feature>
<dbReference type="EMBL" id="LR134481">
    <property type="protein sequence ID" value="VEI33643.1"/>
    <property type="molecule type" value="Genomic_DNA"/>
</dbReference>
<dbReference type="PROSITE" id="PS51257">
    <property type="entry name" value="PROKAR_LIPOPROTEIN"/>
    <property type="match status" value="1"/>
</dbReference>
<feature type="signal peptide" evidence="1">
    <location>
        <begin position="1"/>
        <end position="19"/>
    </location>
</feature>
<evidence type="ECO:0000313" key="3">
    <source>
        <dbReference type="Proteomes" id="UP000268879"/>
    </source>
</evidence>
<dbReference type="Proteomes" id="UP000268879">
    <property type="component" value="Chromosome"/>
</dbReference>
<proteinExistence type="predicted"/>
<dbReference type="RefSeq" id="WP_225852614.1">
    <property type="nucleotide sequence ID" value="NZ_CP035368.2"/>
</dbReference>
<dbReference type="AlphaFoldDB" id="A0A448Q9X2"/>
<protein>
    <recommendedName>
        <fullName evidence="4">Lipoprotein</fullName>
    </recommendedName>
</protein>
<evidence type="ECO:0008006" key="4">
    <source>
        <dbReference type="Google" id="ProtNLM"/>
    </source>
</evidence>
<accession>A0A448Q9X2</accession>
<organism evidence="2 3">
    <name type="scientific">Haemophilus parainfluenzae</name>
    <dbReference type="NCBI Taxonomy" id="729"/>
    <lineage>
        <taxon>Bacteria</taxon>
        <taxon>Pseudomonadati</taxon>
        <taxon>Pseudomonadota</taxon>
        <taxon>Gammaproteobacteria</taxon>
        <taxon>Pasteurellales</taxon>
        <taxon>Pasteurellaceae</taxon>
        <taxon>Haemophilus</taxon>
    </lineage>
</organism>
<gene>
    <name evidence="2" type="ORF">NCTC10665_02023</name>
</gene>
<sequence length="101" mass="11041">MMKKLISITLLLILTSCTAPQEASTIGSDAAVYNMNTVKDYNSRIISGNTVSTQEKIKVAQKESTPNEINASDHRSKNVSYSRLPVSIIPAVGVGYCHHCW</sequence>
<keyword evidence="1" id="KW-0732">Signal</keyword>
<evidence type="ECO:0000313" key="2">
    <source>
        <dbReference type="EMBL" id="VEI33643.1"/>
    </source>
</evidence>
<reference evidence="2 3" key="1">
    <citation type="submission" date="2018-12" db="EMBL/GenBank/DDBJ databases">
        <authorList>
            <consortium name="Pathogen Informatics"/>
        </authorList>
    </citation>
    <scope>NUCLEOTIDE SEQUENCE [LARGE SCALE GENOMIC DNA]</scope>
    <source>
        <strain evidence="2 3">NCTC10665</strain>
    </source>
</reference>
<name>A0A448Q9X2_HAEPA</name>
<evidence type="ECO:0000256" key="1">
    <source>
        <dbReference type="SAM" id="SignalP"/>
    </source>
</evidence>